<proteinExistence type="predicted"/>
<accession>A0ABM7K0K2</accession>
<protein>
    <submittedName>
        <fullName evidence="2">Uncharacterized protein</fullName>
    </submittedName>
</protein>
<reference evidence="2 3" key="1">
    <citation type="journal article" date="2019" name="Emerg. Microbes Infect.">
        <title>Comprehensive subspecies identification of 175 nontuberculous mycobacteria species based on 7547 genomic profiles.</title>
        <authorList>
            <person name="Matsumoto Y."/>
            <person name="Kinjo T."/>
            <person name="Motooka D."/>
            <person name="Nabeya D."/>
            <person name="Jung N."/>
            <person name="Uechi K."/>
            <person name="Horii T."/>
            <person name="Iida T."/>
            <person name="Fujita J."/>
            <person name="Nakamura S."/>
        </authorList>
    </citation>
    <scope>NUCLEOTIDE SEQUENCE [LARGE SCALE GENOMIC DNA]</scope>
    <source>
        <strain evidence="2 3">JCM 18113</strain>
    </source>
</reference>
<name>A0ABM7K0K2_MYCNT</name>
<dbReference type="EMBL" id="AP022590">
    <property type="protein sequence ID" value="BBY41359.1"/>
    <property type="molecule type" value="Genomic_DNA"/>
</dbReference>
<organism evidence="2 3">
    <name type="scientific">Mycobacterium mantenii</name>
    <dbReference type="NCBI Taxonomy" id="560555"/>
    <lineage>
        <taxon>Bacteria</taxon>
        <taxon>Bacillati</taxon>
        <taxon>Actinomycetota</taxon>
        <taxon>Actinomycetes</taxon>
        <taxon>Mycobacteriales</taxon>
        <taxon>Mycobacteriaceae</taxon>
        <taxon>Mycobacterium</taxon>
        <taxon>Mycobacterium avium complex (MAC)</taxon>
    </lineage>
</organism>
<feature type="compositionally biased region" description="Basic residues" evidence="1">
    <location>
        <begin position="65"/>
        <end position="78"/>
    </location>
</feature>
<sequence length="103" mass="11196">MEKTSAKAAATKDVRDNYFPNLSEMGVAFSFATGPFVGGSLRASVLPTARFEKSSVVASNAPGARSRRPSRKRVRYTYRRLSPTPLPSRTPGAKSRHQSQLAP</sequence>
<evidence type="ECO:0000313" key="2">
    <source>
        <dbReference type="EMBL" id="BBY41359.1"/>
    </source>
</evidence>
<evidence type="ECO:0000313" key="3">
    <source>
        <dbReference type="Proteomes" id="UP000465812"/>
    </source>
</evidence>
<feature type="region of interest" description="Disordered" evidence="1">
    <location>
        <begin position="54"/>
        <end position="103"/>
    </location>
</feature>
<dbReference type="Proteomes" id="UP000465812">
    <property type="component" value="Chromosome"/>
</dbReference>
<keyword evidence="3" id="KW-1185">Reference proteome</keyword>
<gene>
    <name evidence="2" type="ORF">MMAN_54930</name>
</gene>
<evidence type="ECO:0000256" key="1">
    <source>
        <dbReference type="SAM" id="MobiDB-lite"/>
    </source>
</evidence>